<dbReference type="SUPFAM" id="SSF111283">
    <property type="entry name" value="Putative modulator of DNA gyrase, PmbA/TldD"/>
    <property type="match status" value="1"/>
</dbReference>
<proteinExistence type="predicted"/>
<comment type="caution">
    <text evidence="2">The sequence shown here is derived from an EMBL/GenBank/DDBJ whole genome shotgun (WGS) entry which is preliminary data.</text>
</comment>
<evidence type="ECO:0000259" key="1">
    <source>
        <dbReference type="Pfam" id="PF19289"/>
    </source>
</evidence>
<name>X0Y1D7_9ZZZZ</name>
<evidence type="ECO:0000313" key="2">
    <source>
        <dbReference type="EMBL" id="GAG49480.1"/>
    </source>
</evidence>
<dbReference type="GO" id="GO:0008237">
    <property type="term" value="F:metallopeptidase activity"/>
    <property type="evidence" value="ECO:0007669"/>
    <property type="project" value="InterPro"/>
</dbReference>
<feature type="domain" description="Metalloprotease TldD/E C-terminal" evidence="1">
    <location>
        <begin position="4"/>
        <end position="213"/>
    </location>
</feature>
<dbReference type="PANTHER" id="PTHR43666">
    <property type="entry name" value="TLDD PROTEIN"/>
    <property type="match status" value="1"/>
</dbReference>
<feature type="non-terminal residue" evidence="2">
    <location>
        <position position="217"/>
    </location>
</feature>
<sequence length="217" mass="22783">LDAGEYTVVLAPEAVGEMLATLAYAGASAKAVAEGSSFMAGHLGEGLMSEAVTISDDALADGALGPTFDWEGMPKRRVELVASGVAKGPVTDSYWAARTDTPDTGHALPAPNSYGPLPLNLMIEPGDSTIDEMIASVERGIYVTRFHYVNIEDPVKALLTGMTRDGTFLIRGGVLADPVRNVRFTQSAVEALDSVRSIASDRVMVDTMLGPALMPAL</sequence>
<gene>
    <name evidence="2" type="ORF">S01H1_80697</name>
</gene>
<dbReference type="GO" id="GO:0006508">
    <property type="term" value="P:proteolysis"/>
    <property type="evidence" value="ECO:0007669"/>
    <property type="project" value="InterPro"/>
</dbReference>
<accession>X0Y1D7</accession>
<protein>
    <recommendedName>
        <fullName evidence="1">Metalloprotease TldD/E C-terminal domain-containing protein</fullName>
    </recommendedName>
</protein>
<dbReference type="InterPro" id="IPR045569">
    <property type="entry name" value="Metalloprtase-TldD/E_C"/>
</dbReference>
<dbReference type="AlphaFoldDB" id="X0Y1D7"/>
<feature type="non-terminal residue" evidence="2">
    <location>
        <position position="1"/>
    </location>
</feature>
<dbReference type="PANTHER" id="PTHR43666:SF1">
    <property type="entry name" value="CONSERVED PROTEIN"/>
    <property type="match status" value="1"/>
</dbReference>
<dbReference type="Pfam" id="PF19289">
    <property type="entry name" value="PmbA_TldD_3rd"/>
    <property type="match status" value="1"/>
</dbReference>
<reference evidence="2" key="1">
    <citation type="journal article" date="2014" name="Front. Microbiol.">
        <title>High frequency of phylogenetically diverse reductive dehalogenase-homologous genes in deep subseafloor sedimentary metagenomes.</title>
        <authorList>
            <person name="Kawai M."/>
            <person name="Futagami T."/>
            <person name="Toyoda A."/>
            <person name="Takaki Y."/>
            <person name="Nishi S."/>
            <person name="Hori S."/>
            <person name="Arai W."/>
            <person name="Tsubouchi T."/>
            <person name="Morono Y."/>
            <person name="Uchiyama I."/>
            <person name="Ito T."/>
            <person name="Fujiyama A."/>
            <person name="Inagaki F."/>
            <person name="Takami H."/>
        </authorList>
    </citation>
    <scope>NUCLEOTIDE SEQUENCE</scope>
    <source>
        <strain evidence="2">Expedition CK06-06</strain>
    </source>
</reference>
<dbReference type="EMBL" id="BARS01054519">
    <property type="protein sequence ID" value="GAG49480.1"/>
    <property type="molecule type" value="Genomic_DNA"/>
</dbReference>
<dbReference type="InterPro" id="IPR036059">
    <property type="entry name" value="TldD/PmbA_sf"/>
</dbReference>
<organism evidence="2">
    <name type="scientific">marine sediment metagenome</name>
    <dbReference type="NCBI Taxonomy" id="412755"/>
    <lineage>
        <taxon>unclassified sequences</taxon>
        <taxon>metagenomes</taxon>
        <taxon>ecological metagenomes</taxon>
    </lineage>
</organism>